<feature type="transmembrane region" description="Helical" evidence="2">
    <location>
        <begin position="307"/>
        <end position="326"/>
    </location>
</feature>
<dbReference type="EMBL" id="JBHTAX010000001">
    <property type="protein sequence ID" value="MFC7189059.1"/>
    <property type="molecule type" value="Genomic_DNA"/>
</dbReference>
<comment type="caution">
    <text evidence="3">The sequence shown here is derived from an EMBL/GenBank/DDBJ whole genome shotgun (WGS) entry which is preliminary data.</text>
</comment>
<feature type="transmembrane region" description="Helical" evidence="2">
    <location>
        <begin position="46"/>
        <end position="67"/>
    </location>
</feature>
<reference evidence="3 4" key="1">
    <citation type="journal article" date="2019" name="Int. J. Syst. Evol. Microbiol.">
        <title>The Global Catalogue of Microorganisms (GCM) 10K type strain sequencing project: providing services to taxonomists for standard genome sequencing and annotation.</title>
        <authorList>
            <consortium name="The Broad Institute Genomics Platform"/>
            <consortium name="The Broad Institute Genome Sequencing Center for Infectious Disease"/>
            <person name="Wu L."/>
            <person name="Ma J."/>
        </authorList>
    </citation>
    <scope>NUCLEOTIDE SEQUENCE [LARGE SCALE GENOMIC DNA]</scope>
    <source>
        <strain evidence="3 4">RDMS1</strain>
    </source>
</reference>
<feature type="region of interest" description="Disordered" evidence="1">
    <location>
        <begin position="489"/>
        <end position="513"/>
    </location>
</feature>
<feature type="transmembrane region" description="Helical" evidence="2">
    <location>
        <begin position="239"/>
        <end position="266"/>
    </location>
</feature>
<feature type="transmembrane region" description="Helical" evidence="2">
    <location>
        <begin position="145"/>
        <end position="164"/>
    </location>
</feature>
<evidence type="ECO:0000313" key="3">
    <source>
        <dbReference type="EMBL" id="MFC7189059.1"/>
    </source>
</evidence>
<protein>
    <submittedName>
        <fullName evidence="3">Uncharacterized protein</fullName>
    </submittedName>
</protein>
<name>A0ABD5YI94_9EURY</name>
<feature type="transmembrane region" description="Helical" evidence="2">
    <location>
        <begin position="278"/>
        <end position="295"/>
    </location>
</feature>
<keyword evidence="2" id="KW-0472">Membrane</keyword>
<feature type="transmembrane region" description="Helical" evidence="2">
    <location>
        <begin position="338"/>
        <end position="358"/>
    </location>
</feature>
<evidence type="ECO:0000256" key="2">
    <source>
        <dbReference type="SAM" id="Phobius"/>
    </source>
</evidence>
<feature type="transmembrane region" description="Helical" evidence="2">
    <location>
        <begin position="20"/>
        <end position="39"/>
    </location>
</feature>
<accession>A0ABD5YI94</accession>
<keyword evidence="4" id="KW-1185">Reference proteome</keyword>
<organism evidence="3 4">
    <name type="scientific">Halocatena marina</name>
    <dbReference type="NCBI Taxonomy" id="2934937"/>
    <lineage>
        <taxon>Archaea</taxon>
        <taxon>Methanobacteriati</taxon>
        <taxon>Methanobacteriota</taxon>
        <taxon>Stenosarchaea group</taxon>
        <taxon>Halobacteria</taxon>
        <taxon>Halobacteriales</taxon>
        <taxon>Natronomonadaceae</taxon>
        <taxon>Halocatena</taxon>
    </lineage>
</organism>
<proteinExistence type="predicted"/>
<dbReference type="RefSeq" id="WP_390204640.1">
    <property type="nucleotide sequence ID" value="NZ_JBHTAX010000001.1"/>
</dbReference>
<evidence type="ECO:0000256" key="1">
    <source>
        <dbReference type="SAM" id="MobiDB-lite"/>
    </source>
</evidence>
<sequence length="513" mass="57289">MIYPGIHTLSVFITRITGYPLTRSLLIVILCFVLVYFVFVPLCVRLLVSGSHATVVGLFSALLLLPINHISTHLRVHPFTLTVLYSSFVIFLLLKVFTNRTISGRRSPDVRSKKADTGPKTITGTLLALALAVTAVVLYHPQQALNLLILFVTVCGIQLFYRLFYSSHPVSKHPTMYASTAFFFGVYILWTVRTGWFRRLAGKHLSKIMAYIDGRGTAGQSIQSQGASLSVVGASLTEIFVKLFLLGVVYALLTAIITLFSLYHGIDDSVTEEKGMRLYISLSVVPMVIIFFVYLAGSISGMQFRHLGFLMLLATILGAVGLVLLLDRLTRVISRPKAGTVVAICFVFMLVLALAPVYQSPYIYKANLEVTEPQMEGYDAAIDIQSPNTEIRGVRIEPERYSDATQGVAWTLPREKLYRKTVPAHGLSRLQPTLDGTQYVIVTQMDEEREVTAYRELKYSRQGFQSLDNQPGVNRVMSNGEVQLYYVEDEEADRSSQARLSQSERRAISTQEQ</sequence>
<evidence type="ECO:0000313" key="4">
    <source>
        <dbReference type="Proteomes" id="UP001596417"/>
    </source>
</evidence>
<feature type="transmembrane region" description="Helical" evidence="2">
    <location>
        <begin position="79"/>
        <end position="97"/>
    </location>
</feature>
<feature type="transmembrane region" description="Helical" evidence="2">
    <location>
        <begin position="176"/>
        <end position="196"/>
    </location>
</feature>
<dbReference type="Proteomes" id="UP001596417">
    <property type="component" value="Unassembled WGS sequence"/>
</dbReference>
<keyword evidence="2" id="KW-0812">Transmembrane</keyword>
<dbReference type="AlphaFoldDB" id="A0ABD5YI94"/>
<keyword evidence="2" id="KW-1133">Transmembrane helix</keyword>
<gene>
    <name evidence="3" type="ORF">ACFQL7_03805</name>
</gene>
<feature type="transmembrane region" description="Helical" evidence="2">
    <location>
        <begin position="118"/>
        <end position="139"/>
    </location>
</feature>